<keyword evidence="2" id="KW-1185">Reference proteome</keyword>
<accession>A0A453F4R1</accession>
<dbReference type="EnsemblPlants" id="AET3Gv20573400.13">
    <property type="protein sequence ID" value="AET3Gv20573400.13"/>
    <property type="gene ID" value="AET3Gv20573400"/>
</dbReference>
<reference evidence="1" key="5">
    <citation type="journal article" date="2021" name="G3 (Bethesda)">
        <title>Aegilops tauschii genome assembly Aet v5.0 features greater sequence contiguity and improved annotation.</title>
        <authorList>
            <person name="Wang L."/>
            <person name="Zhu T."/>
            <person name="Rodriguez J.C."/>
            <person name="Deal K.R."/>
            <person name="Dubcovsky J."/>
            <person name="McGuire P.E."/>
            <person name="Lux T."/>
            <person name="Spannagl M."/>
            <person name="Mayer K.F.X."/>
            <person name="Baldrich P."/>
            <person name="Meyers B.C."/>
            <person name="Huo N."/>
            <person name="Gu Y.Q."/>
            <person name="Zhou H."/>
            <person name="Devos K.M."/>
            <person name="Bennetzen J.L."/>
            <person name="Unver T."/>
            <person name="Budak H."/>
            <person name="Gulick P.J."/>
            <person name="Galiba G."/>
            <person name="Kalapos B."/>
            <person name="Nelson D.R."/>
            <person name="Li P."/>
            <person name="You F.M."/>
            <person name="Luo M.C."/>
            <person name="Dvorak J."/>
        </authorList>
    </citation>
    <scope>NUCLEOTIDE SEQUENCE [LARGE SCALE GENOMIC DNA]</scope>
    <source>
        <strain evidence="1">cv. AL8/78</strain>
    </source>
</reference>
<name>A0A453F4R1_AEGTS</name>
<sequence>YDIPTDMYEYTDETRIYMSSFSRFVTLDGNWKHHSPWLKSQWSDYRSQAVDELFLLIFQSSGYGSFPLCKN</sequence>
<evidence type="ECO:0000313" key="2">
    <source>
        <dbReference type="Proteomes" id="UP000015105"/>
    </source>
</evidence>
<protein>
    <submittedName>
        <fullName evidence="1">Uncharacterized protein</fullName>
    </submittedName>
</protein>
<organism evidence="1 2">
    <name type="scientific">Aegilops tauschii subsp. strangulata</name>
    <name type="common">Goatgrass</name>
    <dbReference type="NCBI Taxonomy" id="200361"/>
    <lineage>
        <taxon>Eukaryota</taxon>
        <taxon>Viridiplantae</taxon>
        <taxon>Streptophyta</taxon>
        <taxon>Embryophyta</taxon>
        <taxon>Tracheophyta</taxon>
        <taxon>Spermatophyta</taxon>
        <taxon>Magnoliopsida</taxon>
        <taxon>Liliopsida</taxon>
        <taxon>Poales</taxon>
        <taxon>Poaceae</taxon>
        <taxon>BOP clade</taxon>
        <taxon>Pooideae</taxon>
        <taxon>Triticodae</taxon>
        <taxon>Triticeae</taxon>
        <taxon>Triticinae</taxon>
        <taxon>Aegilops</taxon>
    </lineage>
</organism>
<reference evidence="2" key="2">
    <citation type="journal article" date="2017" name="Nat. Plants">
        <title>The Aegilops tauschii genome reveals multiple impacts of transposons.</title>
        <authorList>
            <person name="Zhao G."/>
            <person name="Zou C."/>
            <person name="Li K."/>
            <person name="Wang K."/>
            <person name="Li T."/>
            <person name="Gao L."/>
            <person name="Zhang X."/>
            <person name="Wang H."/>
            <person name="Yang Z."/>
            <person name="Liu X."/>
            <person name="Jiang W."/>
            <person name="Mao L."/>
            <person name="Kong X."/>
            <person name="Jiao Y."/>
            <person name="Jia J."/>
        </authorList>
    </citation>
    <scope>NUCLEOTIDE SEQUENCE [LARGE SCALE GENOMIC DNA]</scope>
    <source>
        <strain evidence="2">cv. AL8/78</strain>
    </source>
</reference>
<proteinExistence type="predicted"/>
<reference evidence="2" key="1">
    <citation type="journal article" date="2014" name="Science">
        <title>Ancient hybridizations among the ancestral genomes of bread wheat.</title>
        <authorList>
            <consortium name="International Wheat Genome Sequencing Consortium,"/>
            <person name="Marcussen T."/>
            <person name="Sandve S.R."/>
            <person name="Heier L."/>
            <person name="Spannagl M."/>
            <person name="Pfeifer M."/>
            <person name="Jakobsen K.S."/>
            <person name="Wulff B.B."/>
            <person name="Steuernagel B."/>
            <person name="Mayer K.F."/>
            <person name="Olsen O.A."/>
        </authorList>
    </citation>
    <scope>NUCLEOTIDE SEQUENCE [LARGE SCALE GENOMIC DNA]</scope>
    <source>
        <strain evidence="2">cv. AL8/78</strain>
    </source>
</reference>
<evidence type="ECO:0000313" key="1">
    <source>
        <dbReference type="EnsemblPlants" id="AET3Gv20573400.13"/>
    </source>
</evidence>
<reference evidence="1" key="4">
    <citation type="submission" date="2019-03" db="UniProtKB">
        <authorList>
            <consortium name="EnsemblPlants"/>
        </authorList>
    </citation>
    <scope>IDENTIFICATION</scope>
</reference>
<dbReference type="Gramene" id="AET3Gv20573400.13">
    <property type="protein sequence ID" value="AET3Gv20573400.13"/>
    <property type="gene ID" value="AET3Gv20573400"/>
</dbReference>
<dbReference type="AlphaFoldDB" id="A0A453F4R1"/>
<reference evidence="1" key="3">
    <citation type="journal article" date="2017" name="Nature">
        <title>Genome sequence of the progenitor of the wheat D genome Aegilops tauschii.</title>
        <authorList>
            <person name="Luo M.C."/>
            <person name="Gu Y.Q."/>
            <person name="Puiu D."/>
            <person name="Wang H."/>
            <person name="Twardziok S.O."/>
            <person name="Deal K.R."/>
            <person name="Huo N."/>
            <person name="Zhu T."/>
            <person name="Wang L."/>
            <person name="Wang Y."/>
            <person name="McGuire P.E."/>
            <person name="Liu S."/>
            <person name="Long H."/>
            <person name="Ramasamy R.K."/>
            <person name="Rodriguez J.C."/>
            <person name="Van S.L."/>
            <person name="Yuan L."/>
            <person name="Wang Z."/>
            <person name="Xia Z."/>
            <person name="Xiao L."/>
            <person name="Anderson O.D."/>
            <person name="Ouyang S."/>
            <person name="Liang Y."/>
            <person name="Zimin A.V."/>
            <person name="Pertea G."/>
            <person name="Qi P."/>
            <person name="Bennetzen J.L."/>
            <person name="Dai X."/>
            <person name="Dawson M.W."/>
            <person name="Muller H.G."/>
            <person name="Kugler K."/>
            <person name="Rivarola-Duarte L."/>
            <person name="Spannagl M."/>
            <person name="Mayer K.F.X."/>
            <person name="Lu F.H."/>
            <person name="Bevan M.W."/>
            <person name="Leroy P."/>
            <person name="Li P."/>
            <person name="You F.M."/>
            <person name="Sun Q."/>
            <person name="Liu Z."/>
            <person name="Lyons E."/>
            <person name="Wicker T."/>
            <person name="Salzberg S.L."/>
            <person name="Devos K.M."/>
            <person name="Dvorak J."/>
        </authorList>
    </citation>
    <scope>NUCLEOTIDE SEQUENCE [LARGE SCALE GENOMIC DNA]</scope>
    <source>
        <strain evidence="1">cv. AL8/78</strain>
    </source>
</reference>
<dbReference type="Proteomes" id="UP000015105">
    <property type="component" value="Chromosome 3D"/>
</dbReference>